<proteinExistence type="predicted"/>
<dbReference type="RefSeq" id="XP_014567814.1">
    <property type="nucleotide sequence ID" value="XM_014712328.1"/>
</dbReference>
<evidence type="ECO:0000313" key="3">
    <source>
        <dbReference type="EMBL" id="GAA99078.1"/>
    </source>
</evidence>
<evidence type="ECO:0000256" key="1">
    <source>
        <dbReference type="SAM" id="MobiDB-lite"/>
    </source>
</evidence>
<feature type="transmembrane region" description="Helical" evidence="2">
    <location>
        <begin position="48"/>
        <end position="67"/>
    </location>
</feature>
<name>G7E8B8_MIXOS</name>
<keyword evidence="2" id="KW-1133">Transmembrane helix</keyword>
<dbReference type="HOGENOM" id="CLU_1094527_0_0_1"/>
<evidence type="ECO:0000313" key="4">
    <source>
        <dbReference type="Proteomes" id="UP000009131"/>
    </source>
</evidence>
<feature type="compositionally biased region" description="Basic residues" evidence="1">
    <location>
        <begin position="193"/>
        <end position="208"/>
    </location>
</feature>
<dbReference type="InParanoid" id="G7E8B8"/>
<keyword evidence="2" id="KW-0472">Membrane</keyword>
<dbReference type="AlphaFoldDB" id="G7E8B8"/>
<organism evidence="3 4">
    <name type="scientific">Mixia osmundae (strain CBS 9802 / IAM 14324 / JCM 22182 / KY 12970)</name>
    <dbReference type="NCBI Taxonomy" id="764103"/>
    <lineage>
        <taxon>Eukaryota</taxon>
        <taxon>Fungi</taxon>
        <taxon>Dikarya</taxon>
        <taxon>Basidiomycota</taxon>
        <taxon>Pucciniomycotina</taxon>
        <taxon>Mixiomycetes</taxon>
        <taxon>Mixiales</taxon>
        <taxon>Mixiaceae</taxon>
        <taxon>Mixia</taxon>
    </lineage>
</organism>
<feature type="region of interest" description="Disordered" evidence="1">
    <location>
        <begin position="181"/>
        <end position="212"/>
    </location>
</feature>
<evidence type="ECO:0000256" key="2">
    <source>
        <dbReference type="SAM" id="Phobius"/>
    </source>
</evidence>
<dbReference type="EMBL" id="BABT02000179">
    <property type="protein sequence ID" value="GAA99078.1"/>
    <property type="molecule type" value="Genomic_DNA"/>
</dbReference>
<reference evidence="3 4" key="1">
    <citation type="journal article" date="2011" name="J. Gen. Appl. Microbiol.">
        <title>Draft genome sequencing of the enigmatic basidiomycete Mixia osmundae.</title>
        <authorList>
            <person name="Nishida H."/>
            <person name="Nagatsuka Y."/>
            <person name="Sugiyama J."/>
        </authorList>
    </citation>
    <scope>NUCLEOTIDE SEQUENCE [LARGE SCALE GENOMIC DNA]</scope>
    <source>
        <strain evidence="4">CBS 9802 / IAM 14324 / JCM 22182 / KY 12970</strain>
    </source>
</reference>
<dbReference type="Proteomes" id="UP000009131">
    <property type="component" value="Unassembled WGS sequence"/>
</dbReference>
<feature type="transmembrane region" description="Helical" evidence="2">
    <location>
        <begin position="73"/>
        <end position="97"/>
    </location>
</feature>
<feature type="transmembrane region" description="Helical" evidence="2">
    <location>
        <begin position="6"/>
        <end position="27"/>
    </location>
</feature>
<sequence>MADEDLLTLVIRYLTQYVPASLVYAILGAGQKLYTSTQRALIERDSTAVVQLVITFLTVYLSLRTAVNTVRSVFGLTWFLAKWGLIGSSVLAAVGGLDKLRGGKGSLLSDQGRGSTASRWASGIGRKGTGYWANYLQNTMSAGSSPLTQQSLFNSPNASPDAEEDVVRSTLESLLGFWTGDDGAPSKSTRSTGARRAKKSGGSRAHRSAKADVVTAEDLLSALTQSSRKPWTKLKSLFAGTASSSARKRTSRNR</sequence>
<reference evidence="3 4" key="2">
    <citation type="journal article" date="2012" name="Open Biol.">
        <title>Characteristics of nucleosomes and linker DNA regions on the genome of the basidiomycete Mixia osmundae revealed by mono- and dinucleosome mapping.</title>
        <authorList>
            <person name="Nishida H."/>
            <person name="Kondo S."/>
            <person name="Matsumoto T."/>
            <person name="Suzuki Y."/>
            <person name="Yoshikawa H."/>
            <person name="Taylor T.D."/>
            <person name="Sugiyama J."/>
        </authorList>
    </citation>
    <scope>NUCLEOTIDE SEQUENCE [LARGE SCALE GENOMIC DNA]</scope>
    <source>
        <strain evidence="4">CBS 9802 / IAM 14324 / JCM 22182 / KY 12970</strain>
    </source>
</reference>
<gene>
    <name evidence="3" type="primary">Mo05767</name>
    <name evidence="3" type="ORF">E5Q_05767</name>
</gene>
<keyword evidence="2" id="KW-0812">Transmembrane</keyword>
<accession>G7E8B8</accession>
<keyword evidence="4" id="KW-1185">Reference proteome</keyword>
<feature type="region of interest" description="Disordered" evidence="1">
    <location>
        <begin position="234"/>
        <end position="254"/>
    </location>
</feature>
<protein>
    <submittedName>
        <fullName evidence="3">Uncharacterized protein</fullName>
    </submittedName>
</protein>
<comment type="caution">
    <text evidence="3">The sequence shown here is derived from an EMBL/GenBank/DDBJ whole genome shotgun (WGS) entry which is preliminary data.</text>
</comment>